<proteinExistence type="predicted"/>
<comment type="caution">
    <text evidence="2">The sequence shown here is derived from an EMBL/GenBank/DDBJ whole genome shotgun (WGS) entry which is preliminary data.</text>
</comment>
<evidence type="ECO:0008006" key="4">
    <source>
        <dbReference type="Google" id="ProtNLM"/>
    </source>
</evidence>
<dbReference type="RefSeq" id="WP_226751472.1">
    <property type="nucleotide sequence ID" value="NZ_JAEINI020000007.1"/>
</dbReference>
<keyword evidence="1" id="KW-1133">Transmembrane helix</keyword>
<protein>
    <recommendedName>
        <fullName evidence="4">Phosphatidate cytidylyltransferase</fullName>
    </recommendedName>
</protein>
<sequence>MKTLYRTLMIIGLLLAALICYGYGFSSGTVIFVVLGMVLELGFWLGLFSNKLLPKS</sequence>
<feature type="transmembrane region" description="Helical" evidence="1">
    <location>
        <begin position="7"/>
        <end position="24"/>
    </location>
</feature>
<organism evidence="2 3">
    <name type="scientific">Alishewanella maricola</name>
    <dbReference type="NCBI Taxonomy" id="2795740"/>
    <lineage>
        <taxon>Bacteria</taxon>
        <taxon>Pseudomonadati</taxon>
        <taxon>Pseudomonadota</taxon>
        <taxon>Gammaproteobacteria</taxon>
        <taxon>Alteromonadales</taxon>
        <taxon>Alteromonadaceae</taxon>
        <taxon>Alishewanella</taxon>
    </lineage>
</organism>
<evidence type="ECO:0000256" key="1">
    <source>
        <dbReference type="SAM" id="Phobius"/>
    </source>
</evidence>
<keyword evidence="1" id="KW-0472">Membrane</keyword>
<feature type="transmembrane region" description="Helical" evidence="1">
    <location>
        <begin position="30"/>
        <end position="48"/>
    </location>
</feature>
<keyword evidence="1" id="KW-0812">Transmembrane</keyword>
<keyword evidence="3" id="KW-1185">Reference proteome</keyword>
<gene>
    <name evidence="2" type="ORF">JAO78_011350</name>
</gene>
<reference evidence="2 3" key="1">
    <citation type="submission" date="2021-10" db="EMBL/GenBank/DDBJ databases">
        <title>Alishewanella koreense sp. nov. isolated from seawater of southwestern coast in South Korea and the proposal for the reclassification of Rheinheimera perlucida and Rheinheimera tuosuensis as Arsukibacterium perlucida and Arsukibacterium tuosuensis.</title>
        <authorList>
            <person name="Kim K.H."/>
            <person name="Ruan W."/>
            <person name="Kim K.R."/>
            <person name="Baek J.H."/>
            <person name="Jeon C.O."/>
        </authorList>
    </citation>
    <scope>NUCLEOTIDE SEQUENCE [LARGE SCALE GENOMIC DNA]</scope>
    <source>
        <strain evidence="2 3">16-MA</strain>
    </source>
</reference>
<name>A0ABS8C626_9ALTE</name>
<dbReference type="EMBL" id="JAEINI020000007">
    <property type="protein sequence ID" value="MCB5227405.1"/>
    <property type="molecule type" value="Genomic_DNA"/>
</dbReference>
<evidence type="ECO:0000313" key="3">
    <source>
        <dbReference type="Proteomes" id="UP000633814"/>
    </source>
</evidence>
<evidence type="ECO:0000313" key="2">
    <source>
        <dbReference type="EMBL" id="MCB5227405.1"/>
    </source>
</evidence>
<dbReference type="Proteomes" id="UP000633814">
    <property type="component" value="Unassembled WGS sequence"/>
</dbReference>
<accession>A0ABS8C626</accession>